<gene>
    <name evidence="2" type="ORF">GGE66_006007</name>
</gene>
<reference evidence="2 3" key="1">
    <citation type="submission" date="2020-08" db="EMBL/GenBank/DDBJ databases">
        <title>Genomic Encyclopedia of Type Strains, Phase IV (KMG-V): Genome sequencing to study the core and pangenomes of soil and plant-associated prokaryotes.</title>
        <authorList>
            <person name="Whitman W."/>
        </authorList>
    </citation>
    <scope>NUCLEOTIDE SEQUENCE [LARGE SCALE GENOMIC DNA]</scope>
    <source>
        <strain evidence="2 3">SEMIA 4011</strain>
    </source>
</reference>
<proteinExistence type="predicted"/>
<accession>A0A7X0DWM8</accession>
<evidence type="ECO:0000313" key="2">
    <source>
        <dbReference type="EMBL" id="MBB6224984.1"/>
    </source>
</evidence>
<keyword evidence="2" id="KW-0540">Nuclease</keyword>
<feature type="domain" description="HNH nuclease" evidence="1">
    <location>
        <begin position="42"/>
        <end position="120"/>
    </location>
</feature>
<protein>
    <submittedName>
        <fullName evidence="2">5-methylcytosine-specific restriction endonuclease McrA</fullName>
    </submittedName>
</protein>
<dbReference type="InterPro" id="IPR003615">
    <property type="entry name" value="HNH_nuc"/>
</dbReference>
<evidence type="ECO:0000313" key="3">
    <source>
        <dbReference type="Proteomes" id="UP000517187"/>
    </source>
</evidence>
<dbReference type="Proteomes" id="UP000517187">
    <property type="component" value="Unassembled WGS sequence"/>
</dbReference>
<comment type="caution">
    <text evidence="2">The sequence shown here is derived from an EMBL/GenBank/DDBJ whole genome shotgun (WGS) entry which is preliminary data.</text>
</comment>
<name>A0A7X0DWM8_RHILE</name>
<keyword evidence="2" id="KW-0378">Hydrolase</keyword>
<dbReference type="Pfam" id="PF13395">
    <property type="entry name" value="HNH_4"/>
    <property type="match status" value="1"/>
</dbReference>
<dbReference type="EMBL" id="JACIIJ010000019">
    <property type="protein sequence ID" value="MBB6224984.1"/>
    <property type="molecule type" value="Genomic_DNA"/>
</dbReference>
<evidence type="ECO:0000259" key="1">
    <source>
        <dbReference type="SMART" id="SM00507"/>
    </source>
</evidence>
<dbReference type="AlphaFoldDB" id="A0A7X0DWM8"/>
<dbReference type="RefSeq" id="WP_184697559.1">
    <property type="nucleotide sequence ID" value="NZ_JACIIJ010000019.1"/>
</dbReference>
<dbReference type="SMART" id="SM00507">
    <property type="entry name" value="HNHc"/>
    <property type="match status" value="1"/>
</dbReference>
<dbReference type="GO" id="GO:0004519">
    <property type="term" value="F:endonuclease activity"/>
    <property type="evidence" value="ECO:0007669"/>
    <property type="project" value="UniProtKB-KW"/>
</dbReference>
<sequence>MDNGKLAPELISDDLAALFQSATDANLDWKSTSNSVVDAKSQLKAILFDAQNGKCAYCRRAIRDEPGHYEIDHILPKSQSGENSAHWVLNDRRLRKATSGYAHFAFFAHNLALTCKRCNNKKGTYDSRMNRAIPAEVHYVMDVDYYEWIHIYLHNYADHIQILEGLIYQAVGGSSNGDAVISTCKLDEIAAVEKAAAELKAQSADTISVAIGNLLFQVQIAGWEFVINAVAAQHPGIALSEIESEAEKYKQIYK</sequence>
<dbReference type="Gene3D" id="1.10.30.50">
    <property type="match status" value="1"/>
</dbReference>
<keyword evidence="2" id="KW-0255">Endonuclease</keyword>
<organism evidence="2 3">
    <name type="scientific">Rhizobium leguminosarum</name>
    <dbReference type="NCBI Taxonomy" id="384"/>
    <lineage>
        <taxon>Bacteria</taxon>
        <taxon>Pseudomonadati</taxon>
        <taxon>Pseudomonadota</taxon>
        <taxon>Alphaproteobacteria</taxon>
        <taxon>Hyphomicrobiales</taxon>
        <taxon>Rhizobiaceae</taxon>
        <taxon>Rhizobium/Agrobacterium group</taxon>
        <taxon>Rhizobium</taxon>
    </lineage>
</organism>